<dbReference type="PANTHER" id="PTHR33393:SF13">
    <property type="entry name" value="PGA BIOSYNTHESIS PROTEIN CAPA"/>
    <property type="match status" value="1"/>
</dbReference>
<evidence type="ECO:0000256" key="1">
    <source>
        <dbReference type="ARBA" id="ARBA00005662"/>
    </source>
</evidence>
<dbReference type="InterPro" id="IPR029052">
    <property type="entry name" value="Metallo-depent_PP-like"/>
</dbReference>
<sequence>MPDSHATQEPKDEAIALSAKGLPALLVRALRQAGYLVEEGGVGTVVEPTPWDSKAQDDDQIVARWLLLLVAPFPTTVDGVAWSDFYAAWRGERPWMDPTTVWGGQPLLMSPSTLEILRKVWGTPATEVVRVEPEERIQEAAWAQHAWAIIPFEDLDPRWKVLKIDGWTGLESDAKAFPLWISFGVKTPVNMSQVVVTNYRPEHLVSVILSGTTALVRYTALRMEEKGTDYPGLVLAPLLRSADILHISNEVSFDPNCPPAKPLRREARFCSDPRYLSLLEFIGADVIELTGNHLLDWGEEPFLYTLNLYQRANLPYYGGGANREEAQGVLKMAVKGTRLAFLGCNAVGPEAAWATQDKAGAAPCDMEGLIKRVKTLRSEGYLPIVTFQHLEVDDFKPASQARYDFQAVAQAGAVVVSGSQAHFPQGFSFENEAFIHYGLGNLFFDQMFYWNRRAFLDRHLFYEGRYLGVDLVTIILEDYAQPRLMTSTEREELLQAAFSASDW</sequence>
<comment type="similarity">
    <text evidence="1">Belongs to the CapA family.</text>
</comment>
<dbReference type="RefSeq" id="WP_315624073.1">
    <property type="nucleotide sequence ID" value="NZ_JAUHMF010000001.1"/>
</dbReference>
<dbReference type="EMBL" id="JAUHMF010000001">
    <property type="protein sequence ID" value="MDT8897420.1"/>
    <property type="molecule type" value="Genomic_DNA"/>
</dbReference>
<name>A0ABU3NKP1_9CHLR</name>
<feature type="domain" description="Capsule synthesis protein CapA" evidence="2">
    <location>
        <begin position="206"/>
        <end position="446"/>
    </location>
</feature>
<dbReference type="SMART" id="SM00854">
    <property type="entry name" value="PGA_cap"/>
    <property type="match status" value="1"/>
</dbReference>
<dbReference type="Pfam" id="PF09587">
    <property type="entry name" value="PGA_cap"/>
    <property type="match status" value="1"/>
</dbReference>
<organism evidence="3 4">
    <name type="scientific">Thermanaerothrix solaris</name>
    <dbReference type="NCBI Taxonomy" id="3058434"/>
    <lineage>
        <taxon>Bacteria</taxon>
        <taxon>Bacillati</taxon>
        <taxon>Chloroflexota</taxon>
        <taxon>Anaerolineae</taxon>
        <taxon>Anaerolineales</taxon>
        <taxon>Anaerolineaceae</taxon>
        <taxon>Thermanaerothrix</taxon>
    </lineage>
</organism>
<dbReference type="Proteomes" id="UP001254165">
    <property type="component" value="Unassembled WGS sequence"/>
</dbReference>
<dbReference type="InterPro" id="IPR052169">
    <property type="entry name" value="CW_Biosynth-Accessory"/>
</dbReference>
<dbReference type="SUPFAM" id="SSF56300">
    <property type="entry name" value="Metallo-dependent phosphatases"/>
    <property type="match status" value="1"/>
</dbReference>
<keyword evidence="4" id="KW-1185">Reference proteome</keyword>
<reference evidence="3 4" key="1">
    <citation type="submission" date="2023-07" db="EMBL/GenBank/DDBJ databases">
        <title>Novel species of Thermanaerothrix with wide hydrolytic capabilities.</title>
        <authorList>
            <person name="Zayulina K.S."/>
            <person name="Podosokorskaya O.A."/>
            <person name="Elcheninov A.G."/>
        </authorList>
    </citation>
    <scope>NUCLEOTIDE SEQUENCE [LARGE SCALE GENOMIC DNA]</scope>
    <source>
        <strain evidence="3 4">4228-RoL</strain>
    </source>
</reference>
<evidence type="ECO:0000313" key="3">
    <source>
        <dbReference type="EMBL" id="MDT8897420.1"/>
    </source>
</evidence>
<accession>A0ABU3NKP1</accession>
<dbReference type="InterPro" id="IPR019079">
    <property type="entry name" value="Capsule_synth_CapA"/>
</dbReference>
<protein>
    <submittedName>
        <fullName evidence="3">CapA family protein</fullName>
    </submittedName>
</protein>
<evidence type="ECO:0000259" key="2">
    <source>
        <dbReference type="SMART" id="SM00854"/>
    </source>
</evidence>
<proteinExistence type="inferred from homology"/>
<dbReference type="PANTHER" id="PTHR33393">
    <property type="entry name" value="POLYGLUTAMINE SYNTHESIS ACCESSORY PROTEIN RV0574C-RELATED"/>
    <property type="match status" value="1"/>
</dbReference>
<comment type="caution">
    <text evidence="3">The sequence shown here is derived from an EMBL/GenBank/DDBJ whole genome shotgun (WGS) entry which is preliminary data.</text>
</comment>
<evidence type="ECO:0000313" key="4">
    <source>
        <dbReference type="Proteomes" id="UP001254165"/>
    </source>
</evidence>
<gene>
    <name evidence="3" type="ORF">QYE77_04010</name>
</gene>